<reference evidence="3" key="1">
    <citation type="submission" date="2022-01" db="EMBL/GenBank/DDBJ databases">
        <title>Comparative genomics reveals a dynamic genome evolution in the ectomycorrhizal milk-cap (Lactarius) mushrooms.</title>
        <authorList>
            <consortium name="DOE Joint Genome Institute"/>
            <person name="Lebreton A."/>
            <person name="Tang N."/>
            <person name="Kuo A."/>
            <person name="LaButti K."/>
            <person name="Drula E."/>
            <person name="Barry K."/>
            <person name="Clum A."/>
            <person name="Lipzen A."/>
            <person name="Mousain D."/>
            <person name="Ng V."/>
            <person name="Wang R."/>
            <person name="Wang X."/>
            <person name="Dai Y."/>
            <person name="Henrissat B."/>
            <person name="Grigoriev I.V."/>
            <person name="Guerin-Laguette A."/>
            <person name="Yu F."/>
            <person name="Martin F.M."/>
        </authorList>
    </citation>
    <scope>NUCLEOTIDE SEQUENCE</scope>
    <source>
        <strain evidence="3">QP</strain>
    </source>
</reference>
<keyword evidence="4" id="KW-1185">Reference proteome</keyword>
<dbReference type="Proteomes" id="UP001201163">
    <property type="component" value="Unassembled WGS sequence"/>
</dbReference>
<dbReference type="PANTHER" id="PTHR21193">
    <property type="entry name" value="OXIDOREDUCTASE-LIKE DOMAIN-CONTAINING PROTEIN 1"/>
    <property type="match status" value="1"/>
</dbReference>
<dbReference type="EMBL" id="JAKELL010000006">
    <property type="protein sequence ID" value="KAH8997990.1"/>
    <property type="molecule type" value="Genomic_DNA"/>
</dbReference>
<dbReference type="GO" id="GO:0005739">
    <property type="term" value="C:mitochondrion"/>
    <property type="evidence" value="ECO:0007669"/>
    <property type="project" value="TreeGrafter"/>
</dbReference>
<dbReference type="PANTHER" id="PTHR21193:SF3">
    <property type="entry name" value="OXIDOREDUCTASE-LIKE DOMAIN-CONTAINING PROTEIN 1"/>
    <property type="match status" value="1"/>
</dbReference>
<evidence type="ECO:0000313" key="4">
    <source>
        <dbReference type="Proteomes" id="UP001201163"/>
    </source>
</evidence>
<proteinExistence type="predicted"/>
<evidence type="ECO:0000259" key="2">
    <source>
        <dbReference type="Pfam" id="PF09791"/>
    </source>
</evidence>
<organism evidence="3 4">
    <name type="scientific">Lactarius akahatsu</name>
    <dbReference type="NCBI Taxonomy" id="416441"/>
    <lineage>
        <taxon>Eukaryota</taxon>
        <taxon>Fungi</taxon>
        <taxon>Dikarya</taxon>
        <taxon>Basidiomycota</taxon>
        <taxon>Agaricomycotina</taxon>
        <taxon>Agaricomycetes</taxon>
        <taxon>Russulales</taxon>
        <taxon>Russulaceae</taxon>
        <taxon>Lactarius</taxon>
    </lineage>
</organism>
<dbReference type="AlphaFoldDB" id="A0AAD4LM08"/>
<feature type="domain" description="Oxidoreductase-like" evidence="2">
    <location>
        <begin position="93"/>
        <end position="139"/>
    </location>
</feature>
<evidence type="ECO:0000313" key="3">
    <source>
        <dbReference type="EMBL" id="KAH8997990.1"/>
    </source>
</evidence>
<gene>
    <name evidence="3" type="ORF">EDB92DRAFT_1837338</name>
</gene>
<accession>A0AAD4LM08</accession>
<protein>
    <submittedName>
        <fullName evidence="3">Oxidoreductase-like protein</fullName>
    </submittedName>
</protein>
<name>A0AAD4LM08_9AGAM</name>
<feature type="region of interest" description="Disordered" evidence="1">
    <location>
        <begin position="74"/>
        <end position="94"/>
    </location>
</feature>
<sequence>MLGRKLLAFVGHAPHAFNAQWRLYTQLSSPVEVSKRSSRGGHGRNLSERFRRLEKMVLAKHNLNQTIIHKSRVSQQPTLSLPTTLPRRPTPTTFRGIVIPEIPKPPEPDECCMSGCAVCVHDLYQESLDAHKTAVAAVRASLTSMGVPMEQWPKNIRLDSEGKTTPSISLSAFEELERELKARRNAEAQS</sequence>
<dbReference type="InterPro" id="IPR019180">
    <property type="entry name" value="Oxidoreductase-like_N"/>
</dbReference>
<evidence type="ECO:0000256" key="1">
    <source>
        <dbReference type="SAM" id="MobiDB-lite"/>
    </source>
</evidence>
<comment type="caution">
    <text evidence="3">The sequence shown here is derived from an EMBL/GenBank/DDBJ whole genome shotgun (WGS) entry which is preliminary data.</text>
</comment>
<dbReference type="InterPro" id="IPR039251">
    <property type="entry name" value="OXLD1"/>
</dbReference>
<dbReference type="Pfam" id="PF09791">
    <property type="entry name" value="Oxidored-like"/>
    <property type="match status" value="1"/>
</dbReference>